<dbReference type="Proteomes" id="UP000887565">
    <property type="component" value="Unplaced"/>
</dbReference>
<keyword evidence="1" id="KW-1185">Reference proteome</keyword>
<reference evidence="2" key="1">
    <citation type="submission" date="2022-11" db="UniProtKB">
        <authorList>
            <consortium name="WormBaseParasite"/>
        </authorList>
    </citation>
    <scope>IDENTIFICATION</scope>
</reference>
<dbReference type="AlphaFoldDB" id="A0A915I2A3"/>
<proteinExistence type="predicted"/>
<name>A0A915I2A3_ROMCU</name>
<accession>A0A915I2A3</accession>
<evidence type="ECO:0000313" key="2">
    <source>
        <dbReference type="WBParaSite" id="nRc.2.0.1.t07593-RA"/>
    </source>
</evidence>
<dbReference type="WBParaSite" id="nRc.2.0.1.t07593-RA">
    <property type="protein sequence ID" value="nRc.2.0.1.t07593-RA"/>
    <property type="gene ID" value="nRc.2.0.1.g07593"/>
</dbReference>
<protein>
    <submittedName>
        <fullName evidence="2">Uncharacterized protein</fullName>
    </submittedName>
</protein>
<evidence type="ECO:0000313" key="1">
    <source>
        <dbReference type="Proteomes" id="UP000887565"/>
    </source>
</evidence>
<organism evidence="1 2">
    <name type="scientific">Romanomermis culicivorax</name>
    <name type="common">Nematode worm</name>
    <dbReference type="NCBI Taxonomy" id="13658"/>
    <lineage>
        <taxon>Eukaryota</taxon>
        <taxon>Metazoa</taxon>
        <taxon>Ecdysozoa</taxon>
        <taxon>Nematoda</taxon>
        <taxon>Enoplea</taxon>
        <taxon>Dorylaimia</taxon>
        <taxon>Mermithida</taxon>
        <taxon>Mermithoidea</taxon>
        <taxon>Mermithidae</taxon>
        <taxon>Romanomermis</taxon>
    </lineage>
</organism>
<sequence>MLSIVTGVSLPALINSTDGLPGIIEKTTTTMKTGEKLFVKFNLVAVDSKSKDRSTKYAFTSDLIKLSNRLGK</sequence>